<name>A0A0C1JL27_9BACT</name>
<dbReference type="SUPFAM" id="SSF53098">
    <property type="entry name" value="Ribonuclease H-like"/>
    <property type="match status" value="1"/>
</dbReference>
<evidence type="ECO:0008006" key="3">
    <source>
        <dbReference type="Google" id="ProtNLM"/>
    </source>
</evidence>
<reference evidence="1 2" key="1">
    <citation type="journal article" date="2014" name="Mol. Biol. Evol.">
        <title>Massive expansion of Ubiquitination-related gene families within the Chlamydiae.</title>
        <authorList>
            <person name="Domman D."/>
            <person name="Collingro A."/>
            <person name="Lagkouvardos I."/>
            <person name="Gehre L."/>
            <person name="Weinmaier T."/>
            <person name="Rattei T."/>
            <person name="Subtil A."/>
            <person name="Horn M."/>
        </authorList>
    </citation>
    <scope>NUCLEOTIDE SEQUENCE [LARGE SCALE GENOMIC DNA]</scope>
    <source>
        <strain evidence="1 2">EI2</strain>
    </source>
</reference>
<organism evidence="1 2">
    <name type="scientific">Candidatus Protochlamydia amoebophila</name>
    <dbReference type="NCBI Taxonomy" id="362787"/>
    <lineage>
        <taxon>Bacteria</taxon>
        <taxon>Pseudomonadati</taxon>
        <taxon>Chlamydiota</taxon>
        <taxon>Chlamydiia</taxon>
        <taxon>Parachlamydiales</taxon>
        <taxon>Parachlamydiaceae</taxon>
        <taxon>Candidatus Protochlamydia</taxon>
    </lineage>
</organism>
<dbReference type="Proteomes" id="UP000031465">
    <property type="component" value="Unassembled WGS sequence"/>
</dbReference>
<sequence>MLAISIKSKKKWQIERYHKSIKQNASLEKSSTKVIRSQKNPIFASIIAYCKLKCFDLKLHLVISR</sequence>
<proteinExistence type="predicted"/>
<dbReference type="AlphaFoldDB" id="A0A0C1JL27"/>
<accession>A0A0C1JL27</accession>
<dbReference type="InterPro" id="IPR012337">
    <property type="entry name" value="RNaseH-like_sf"/>
</dbReference>
<evidence type="ECO:0000313" key="1">
    <source>
        <dbReference type="EMBL" id="KIC71281.1"/>
    </source>
</evidence>
<dbReference type="EMBL" id="JSAN01000100">
    <property type="protein sequence ID" value="KIC71281.1"/>
    <property type="molecule type" value="Genomic_DNA"/>
</dbReference>
<evidence type="ECO:0000313" key="2">
    <source>
        <dbReference type="Proteomes" id="UP000031465"/>
    </source>
</evidence>
<protein>
    <recommendedName>
        <fullName evidence="3">Transposase IS4-like domain-containing protein</fullName>
    </recommendedName>
</protein>
<gene>
    <name evidence="1" type="ORF">DB44_EB00060</name>
</gene>
<comment type="caution">
    <text evidence="1">The sequence shown here is derived from an EMBL/GenBank/DDBJ whole genome shotgun (WGS) entry which is preliminary data.</text>
</comment>